<keyword evidence="1" id="KW-0378">Hydrolase</keyword>
<name>A0ABW1VTH0_9GAMM</name>
<evidence type="ECO:0000313" key="3">
    <source>
        <dbReference type="Proteomes" id="UP001596215"/>
    </source>
</evidence>
<evidence type="ECO:0000313" key="2">
    <source>
        <dbReference type="EMBL" id="MFC6363102.1"/>
    </source>
</evidence>
<dbReference type="Gene3D" id="3.40.50.1820">
    <property type="entry name" value="alpha/beta hydrolase"/>
    <property type="match status" value="1"/>
</dbReference>
<dbReference type="Proteomes" id="UP001596215">
    <property type="component" value="Unassembled WGS sequence"/>
</dbReference>
<dbReference type="InterPro" id="IPR050261">
    <property type="entry name" value="FrsA_esterase"/>
</dbReference>
<accession>A0ABW1VTH0</accession>
<keyword evidence="3" id="KW-1185">Reference proteome</keyword>
<dbReference type="EMBL" id="JBHSUC010000020">
    <property type="protein sequence ID" value="MFC6363102.1"/>
    <property type="molecule type" value="Genomic_DNA"/>
</dbReference>
<dbReference type="RefSeq" id="WP_212708777.1">
    <property type="nucleotide sequence ID" value="NZ_BAAAFW010000042.1"/>
</dbReference>
<evidence type="ECO:0000256" key="1">
    <source>
        <dbReference type="ARBA" id="ARBA00022801"/>
    </source>
</evidence>
<dbReference type="Pfam" id="PF06500">
    <property type="entry name" value="FrsA-like"/>
    <property type="match status" value="1"/>
</dbReference>
<comment type="caution">
    <text evidence="2">The sequence shown here is derived from an EMBL/GenBank/DDBJ whole genome shotgun (WGS) entry which is preliminary data.</text>
</comment>
<reference evidence="3" key="1">
    <citation type="journal article" date="2019" name="Int. J. Syst. Evol. Microbiol.">
        <title>The Global Catalogue of Microorganisms (GCM) 10K type strain sequencing project: providing services to taxonomists for standard genome sequencing and annotation.</title>
        <authorList>
            <consortium name="The Broad Institute Genomics Platform"/>
            <consortium name="The Broad Institute Genome Sequencing Center for Infectious Disease"/>
            <person name="Wu L."/>
            <person name="Ma J."/>
        </authorList>
    </citation>
    <scope>NUCLEOTIDE SEQUENCE [LARGE SCALE GENOMIC DNA]</scope>
    <source>
        <strain evidence="3">CGMCC 4.1530</strain>
    </source>
</reference>
<organism evidence="2 3">
    <name type="scientific">Tatumella punctata</name>
    <dbReference type="NCBI Taxonomy" id="399969"/>
    <lineage>
        <taxon>Bacteria</taxon>
        <taxon>Pseudomonadati</taxon>
        <taxon>Pseudomonadota</taxon>
        <taxon>Gammaproteobacteria</taxon>
        <taxon>Enterobacterales</taxon>
        <taxon>Erwiniaceae</taxon>
        <taxon>Tatumella</taxon>
    </lineage>
</organism>
<dbReference type="NCBIfam" id="NF003460">
    <property type="entry name" value="PRK05077.1"/>
    <property type="match status" value="1"/>
</dbReference>
<dbReference type="InterPro" id="IPR010520">
    <property type="entry name" value="FrsA-like"/>
</dbReference>
<dbReference type="PANTHER" id="PTHR22946:SF4">
    <property type="entry name" value="ESTERASE FRSA"/>
    <property type="match status" value="1"/>
</dbReference>
<dbReference type="PANTHER" id="PTHR22946">
    <property type="entry name" value="DIENELACTONE HYDROLASE DOMAIN-CONTAINING PROTEIN-RELATED"/>
    <property type="match status" value="1"/>
</dbReference>
<sequence>MQEKNLSEELFKPRFEHPETSSLVRHLQCSTAGASSSMAARSPRCWYRTLMPLVWHWRGLPLVEINEVLSRIAASPLARTNEQQLDTIKGYRNGNWIYEWSVQAAHWQQLAQQQQDSALAGQYWLHAANLFSVGAYPHLSGDELADQAQLLGYRAYEQATRFLSGELKALSFRLDDGKTINAFLHMPEQVKPPYPTVMLCGGLDTLQLDHFRLFHDYLAPRGMAMLTIDMPSVGYSSRWRLTQDTSMLHQQVLRQLADIPWIDHHRVGVWGQRFGANVAVRLAYLEIPRIRAVACQAPIVHSLLTDEALQQAVPDMFLDILASRLGKTTRSDTTLAAEMNAYSLKVQGLLGRRTPVPVLSAYWKNDIYSPVEDSSLICNSSAQGKLLCIADSPVMASFENGMVQISDWMAQQLSSN</sequence>
<gene>
    <name evidence="2" type="primary">frsA</name>
    <name evidence="2" type="ORF">ACFP73_13560</name>
</gene>
<proteinExistence type="predicted"/>
<protein>
    <submittedName>
        <fullName evidence="2">Esterase FrsA</fullName>
    </submittedName>
</protein>
<dbReference type="InterPro" id="IPR029058">
    <property type="entry name" value="AB_hydrolase_fold"/>
</dbReference>
<dbReference type="SUPFAM" id="SSF53474">
    <property type="entry name" value="alpha/beta-Hydrolases"/>
    <property type="match status" value="1"/>
</dbReference>